<evidence type="ECO:0000256" key="5">
    <source>
        <dbReference type="SAM" id="Phobius"/>
    </source>
</evidence>
<dbReference type="Proteomes" id="UP001500979">
    <property type="component" value="Unassembled WGS sequence"/>
</dbReference>
<keyword evidence="3 5" id="KW-1133">Transmembrane helix</keyword>
<evidence type="ECO:0000256" key="2">
    <source>
        <dbReference type="ARBA" id="ARBA00022692"/>
    </source>
</evidence>
<accession>A0ABN3V929</accession>
<feature type="transmembrane region" description="Helical" evidence="5">
    <location>
        <begin position="51"/>
        <end position="71"/>
    </location>
</feature>
<dbReference type="InterPro" id="IPR013525">
    <property type="entry name" value="ABC2_TM"/>
</dbReference>
<keyword evidence="2 5" id="KW-0812">Transmembrane</keyword>
<dbReference type="PANTHER" id="PTHR43027">
    <property type="entry name" value="DOXORUBICIN RESISTANCE ABC TRANSPORTER PERMEASE PROTEIN DRRC-RELATED"/>
    <property type="match status" value="1"/>
</dbReference>
<dbReference type="RefSeq" id="WP_344679029.1">
    <property type="nucleotide sequence ID" value="NZ_BAAAUX010000010.1"/>
</dbReference>
<feature type="transmembrane region" description="Helical" evidence="5">
    <location>
        <begin position="91"/>
        <end position="119"/>
    </location>
</feature>
<comment type="subcellular location">
    <subcellularLocation>
        <location evidence="1">Membrane</location>
        <topology evidence="1">Multi-pass membrane protein</topology>
    </subcellularLocation>
</comment>
<proteinExistence type="predicted"/>
<name>A0ABN3V929_9PSEU</name>
<gene>
    <name evidence="7" type="ORF">GCM10010470_17910</name>
</gene>
<keyword evidence="8" id="KW-1185">Reference proteome</keyword>
<reference evidence="7 8" key="1">
    <citation type="journal article" date="2019" name="Int. J. Syst. Evol. Microbiol.">
        <title>The Global Catalogue of Microorganisms (GCM) 10K type strain sequencing project: providing services to taxonomists for standard genome sequencing and annotation.</title>
        <authorList>
            <consortium name="The Broad Institute Genomics Platform"/>
            <consortium name="The Broad Institute Genome Sequencing Center for Infectious Disease"/>
            <person name="Wu L."/>
            <person name="Ma J."/>
        </authorList>
    </citation>
    <scope>NUCLEOTIDE SEQUENCE [LARGE SCALE GENOMIC DNA]</scope>
    <source>
        <strain evidence="7 8">JCM 9383</strain>
    </source>
</reference>
<organism evidence="7 8">
    <name type="scientific">Saccharopolyspora taberi</name>
    <dbReference type="NCBI Taxonomy" id="60895"/>
    <lineage>
        <taxon>Bacteria</taxon>
        <taxon>Bacillati</taxon>
        <taxon>Actinomycetota</taxon>
        <taxon>Actinomycetes</taxon>
        <taxon>Pseudonocardiales</taxon>
        <taxon>Pseudonocardiaceae</taxon>
        <taxon>Saccharopolyspora</taxon>
    </lineage>
</organism>
<evidence type="ECO:0000259" key="6">
    <source>
        <dbReference type="Pfam" id="PF12698"/>
    </source>
</evidence>
<comment type="caution">
    <text evidence="7">The sequence shown here is derived from an EMBL/GenBank/DDBJ whole genome shotgun (WGS) entry which is preliminary data.</text>
</comment>
<dbReference type="PANTHER" id="PTHR43027:SF2">
    <property type="entry name" value="TRANSPORT PERMEASE PROTEIN"/>
    <property type="match status" value="1"/>
</dbReference>
<evidence type="ECO:0000256" key="1">
    <source>
        <dbReference type="ARBA" id="ARBA00004141"/>
    </source>
</evidence>
<dbReference type="Pfam" id="PF12698">
    <property type="entry name" value="ABC2_membrane_3"/>
    <property type="match status" value="1"/>
</dbReference>
<feature type="transmembrane region" description="Helical" evidence="5">
    <location>
        <begin position="205"/>
        <end position="226"/>
    </location>
</feature>
<keyword evidence="4 5" id="KW-0472">Membrane</keyword>
<protein>
    <submittedName>
        <fullName evidence="7">ABC transporter permease</fullName>
    </submittedName>
</protein>
<dbReference type="EMBL" id="BAAAUX010000010">
    <property type="protein sequence ID" value="GAA2784263.1"/>
    <property type="molecule type" value="Genomic_DNA"/>
</dbReference>
<evidence type="ECO:0000313" key="7">
    <source>
        <dbReference type="EMBL" id="GAA2784263.1"/>
    </source>
</evidence>
<evidence type="ECO:0000256" key="4">
    <source>
        <dbReference type="ARBA" id="ARBA00023136"/>
    </source>
</evidence>
<feature type="domain" description="ABC-2 type transporter transmembrane" evidence="6">
    <location>
        <begin position="47"/>
        <end position="225"/>
    </location>
</feature>
<feature type="transmembrane region" description="Helical" evidence="5">
    <location>
        <begin position="161"/>
        <end position="179"/>
    </location>
</feature>
<feature type="transmembrane region" description="Helical" evidence="5">
    <location>
        <begin position="21"/>
        <end position="39"/>
    </location>
</feature>
<evidence type="ECO:0000313" key="8">
    <source>
        <dbReference type="Proteomes" id="UP001500979"/>
    </source>
</evidence>
<evidence type="ECO:0000256" key="3">
    <source>
        <dbReference type="ARBA" id="ARBA00022989"/>
    </source>
</evidence>
<sequence length="236" mass="24451">MSSPLMAVGMAECKLLLRNRMVAFSATVLPLAMGVYLGFVRPPDGSWGMFLALQLMVVLGFTVYFTTSTALTSRREDLYLKRLCSAEPGRLVVLSGLLVPVVLLGVVQSAVMLGIAAAFGAPVGGVGLLLVAVAVIGGLVLCLAAGIATSGRTSTPEQAQITTLPFFIVLFGGAVWGSLSSAWHPLLIPGGAVGDLVERALSGELGGAGPALVALVAWVVVAGFAARQWFRWEPRG</sequence>
<feature type="transmembrane region" description="Helical" evidence="5">
    <location>
        <begin position="125"/>
        <end position="149"/>
    </location>
</feature>
<dbReference type="InterPro" id="IPR052902">
    <property type="entry name" value="ABC-2_transporter"/>
</dbReference>